<dbReference type="InParanoid" id="A0A3Q3F8A5"/>
<protein>
    <submittedName>
        <fullName evidence="1">Uncharacterized protein</fullName>
    </submittedName>
</protein>
<dbReference type="Ensembl" id="ENSLBET00000016149.1">
    <property type="protein sequence ID" value="ENSLBEP00000015227.1"/>
    <property type="gene ID" value="ENSLBEG00000011865.1"/>
</dbReference>
<keyword evidence="2" id="KW-1185">Reference proteome</keyword>
<reference evidence="1" key="1">
    <citation type="submission" date="2025-08" db="UniProtKB">
        <authorList>
            <consortium name="Ensembl"/>
        </authorList>
    </citation>
    <scope>IDENTIFICATION</scope>
</reference>
<dbReference type="AlphaFoldDB" id="A0A3Q3F8A5"/>
<accession>A0A3Q3F8A5</accession>
<organism evidence="1 2">
    <name type="scientific">Labrus bergylta</name>
    <name type="common">ballan wrasse</name>
    <dbReference type="NCBI Taxonomy" id="56723"/>
    <lineage>
        <taxon>Eukaryota</taxon>
        <taxon>Metazoa</taxon>
        <taxon>Chordata</taxon>
        <taxon>Craniata</taxon>
        <taxon>Vertebrata</taxon>
        <taxon>Euteleostomi</taxon>
        <taxon>Actinopterygii</taxon>
        <taxon>Neopterygii</taxon>
        <taxon>Teleostei</taxon>
        <taxon>Neoteleostei</taxon>
        <taxon>Acanthomorphata</taxon>
        <taxon>Eupercaria</taxon>
        <taxon>Labriformes</taxon>
        <taxon>Labridae</taxon>
        <taxon>Labrus</taxon>
    </lineage>
</organism>
<sequence length="100" mass="11355">MHEKPAIDLTQLQEIQQTYVKHLFSFVSEYSRQVIDLKPKEGEPRFGPPTQVLLVTRTAVKIKGQPQWIHASRVKAAPQTVMEAVESETVIPSTSEKNRT</sequence>
<dbReference type="Proteomes" id="UP000261660">
    <property type="component" value="Unplaced"/>
</dbReference>
<evidence type="ECO:0000313" key="2">
    <source>
        <dbReference type="Proteomes" id="UP000261660"/>
    </source>
</evidence>
<dbReference type="STRING" id="56723.ENSLBEP00000015227"/>
<proteinExistence type="predicted"/>
<reference evidence="1" key="2">
    <citation type="submission" date="2025-09" db="UniProtKB">
        <authorList>
            <consortium name="Ensembl"/>
        </authorList>
    </citation>
    <scope>IDENTIFICATION</scope>
</reference>
<evidence type="ECO:0000313" key="1">
    <source>
        <dbReference type="Ensembl" id="ENSLBEP00000015227.1"/>
    </source>
</evidence>
<dbReference type="GeneTree" id="ENSGT01150000287623"/>
<dbReference type="Gene3D" id="2.30.30.850">
    <property type="match status" value="1"/>
</dbReference>
<name>A0A3Q3F8A5_9LABR</name>